<comment type="caution">
    <text evidence="6">The sequence shown here is derived from an EMBL/GenBank/DDBJ whole genome shotgun (WGS) entry which is preliminary data.</text>
</comment>
<keyword evidence="2 5" id="KW-0812">Transmembrane</keyword>
<feature type="transmembrane region" description="Helical" evidence="5">
    <location>
        <begin position="87"/>
        <end position="113"/>
    </location>
</feature>
<gene>
    <name evidence="6" type="ORF">N782_08380</name>
</gene>
<comment type="subcellular location">
    <subcellularLocation>
        <location evidence="1">Membrane</location>
        <topology evidence="1">Multi-pass membrane protein</topology>
    </subcellularLocation>
</comment>
<dbReference type="PANTHER" id="PTHR39157:SF1">
    <property type="entry name" value="DOXX FAMILY PROTEIN"/>
    <property type="match status" value="1"/>
</dbReference>
<evidence type="ECO:0000256" key="2">
    <source>
        <dbReference type="ARBA" id="ARBA00022692"/>
    </source>
</evidence>
<keyword evidence="7" id="KW-1185">Reference proteome</keyword>
<dbReference type="GO" id="GO:0016020">
    <property type="term" value="C:membrane"/>
    <property type="evidence" value="ECO:0007669"/>
    <property type="project" value="UniProtKB-SubCell"/>
</dbReference>
<dbReference type="OrthoDB" id="26941at2"/>
<dbReference type="STRING" id="1385514.N782_08380"/>
<feature type="transmembrane region" description="Helical" evidence="5">
    <location>
        <begin position="125"/>
        <end position="144"/>
    </location>
</feature>
<keyword evidence="3 5" id="KW-1133">Transmembrane helix</keyword>
<sequence>MFTTMLRENKLATAVLTFLRVYLGYQWITAGWGKVTGGFDATGFMQGAIGKATGDHPAVQGWWAAFLKNVAVPNGELFSFLVAWGELLVGIALILGLFTTFAALMGITMNFAFLFSGTTSTNPQMVLIAIFILVAGFNAGKYGLDRWVIPFIRKQMNHKPKIKNDNNKLELEYK</sequence>
<accession>A0A0A2TSJ9</accession>
<dbReference type="Pfam" id="PF07681">
    <property type="entry name" value="DoxX"/>
    <property type="match status" value="1"/>
</dbReference>
<dbReference type="RefSeq" id="WP_036820665.1">
    <property type="nucleotide sequence ID" value="NZ_AVBF01000035.1"/>
</dbReference>
<evidence type="ECO:0000313" key="7">
    <source>
        <dbReference type="Proteomes" id="UP000030147"/>
    </source>
</evidence>
<dbReference type="eggNOG" id="COG2259">
    <property type="taxonomic scope" value="Bacteria"/>
</dbReference>
<evidence type="ECO:0000313" key="6">
    <source>
        <dbReference type="EMBL" id="KGP72225.1"/>
    </source>
</evidence>
<organism evidence="6 7">
    <name type="scientific">Pontibacillus yanchengensis Y32</name>
    <dbReference type="NCBI Taxonomy" id="1385514"/>
    <lineage>
        <taxon>Bacteria</taxon>
        <taxon>Bacillati</taxon>
        <taxon>Bacillota</taxon>
        <taxon>Bacilli</taxon>
        <taxon>Bacillales</taxon>
        <taxon>Bacillaceae</taxon>
        <taxon>Pontibacillus</taxon>
    </lineage>
</organism>
<name>A0A0A2TSJ9_9BACI</name>
<proteinExistence type="predicted"/>
<reference evidence="6 7" key="1">
    <citation type="journal article" date="2015" name="Stand. Genomic Sci.">
        <title>High quality draft genome sequence of the moderately halophilic bacterium Pontibacillus yanchengensis Y32(T) and comparison among Pontibacillus genomes.</title>
        <authorList>
            <person name="Huang J."/>
            <person name="Qiao Z.X."/>
            <person name="Tang J.W."/>
            <person name="Wang G."/>
        </authorList>
    </citation>
    <scope>NUCLEOTIDE SEQUENCE [LARGE SCALE GENOMIC DNA]</scope>
    <source>
        <strain evidence="6 7">Y32</strain>
    </source>
</reference>
<dbReference type="EMBL" id="AVBF01000035">
    <property type="protein sequence ID" value="KGP72225.1"/>
    <property type="molecule type" value="Genomic_DNA"/>
</dbReference>
<evidence type="ECO:0000256" key="5">
    <source>
        <dbReference type="SAM" id="Phobius"/>
    </source>
</evidence>
<dbReference type="InterPro" id="IPR032808">
    <property type="entry name" value="DoxX"/>
</dbReference>
<evidence type="ECO:0000256" key="3">
    <source>
        <dbReference type="ARBA" id="ARBA00022989"/>
    </source>
</evidence>
<keyword evidence="4 5" id="KW-0472">Membrane</keyword>
<dbReference type="PANTHER" id="PTHR39157">
    <property type="entry name" value="INTEGRAL MEMBRANE PROTEIN-RELATED"/>
    <property type="match status" value="1"/>
</dbReference>
<protein>
    <submittedName>
        <fullName evidence="6">Crp/Fnr family transcriptional regulator</fullName>
    </submittedName>
</protein>
<evidence type="ECO:0000256" key="1">
    <source>
        <dbReference type="ARBA" id="ARBA00004141"/>
    </source>
</evidence>
<evidence type="ECO:0000256" key="4">
    <source>
        <dbReference type="ARBA" id="ARBA00023136"/>
    </source>
</evidence>
<dbReference type="AlphaFoldDB" id="A0A0A2TSJ9"/>
<dbReference type="Proteomes" id="UP000030147">
    <property type="component" value="Unassembled WGS sequence"/>
</dbReference>